<feature type="region of interest" description="Disordered" evidence="1">
    <location>
        <begin position="88"/>
        <end position="115"/>
    </location>
</feature>
<accession>A0ABZ1Z579</accession>
<dbReference type="EMBL" id="CP109441">
    <property type="protein sequence ID" value="WUV50709.1"/>
    <property type="molecule type" value="Genomic_DNA"/>
</dbReference>
<evidence type="ECO:0000256" key="1">
    <source>
        <dbReference type="SAM" id="MobiDB-lite"/>
    </source>
</evidence>
<evidence type="ECO:0000313" key="3">
    <source>
        <dbReference type="Proteomes" id="UP001432062"/>
    </source>
</evidence>
<evidence type="ECO:0000313" key="2">
    <source>
        <dbReference type="EMBL" id="WUV50709.1"/>
    </source>
</evidence>
<dbReference type="RefSeq" id="WP_327095381.1">
    <property type="nucleotide sequence ID" value="NZ_CP109149.1"/>
</dbReference>
<organism evidence="2 3">
    <name type="scientific">Nocardia vinacea</name>
    <dbReference type="NCBI Taxonomy" id="96468"/>
    <lineage>
        <taxon>Bacteria</taxon>
        <taxon>Bacillati</taxon>
        <taxon>Actinomycetota</taxon>
        <taxon>Actinomycetes</taxon>
        <taxon>Mycobacteriales</taxon>
        <taxon>Nocardiaceae</taxon>
        <taxon>Nocardia</taxon>
    </lineage>
</organism>
<sequence>MVEQHGSLNVPKRPGCEDIRSPDVGGAKRLRPLLVTVPPLCDAVDVTLAHGLWQRHRACRINRCVWKAAAYQTLVLAGRLVPQSMSPRERAAARGIEYPRASESDAPLPGGHSPGMLREVLDRLEALACDPQG</sequence>
<keyword evidence="3" id="KW-1185">Reference proteome</keyword>
<protein>
    <submittedName>
        <fullName evidence="2">Uncharacterized protein</fullName>
    </submittedName>
</protein>
<dbReference type="Proteomes" id="UP001432062">
    <property type="component" value="Chromosome"/>
</dbReference>
<name>A0ABZ1Z579_9NOCA</name>
<reference evidence="2" key="1">
    <citation type="submission" date="2022-10" db="EMBL/GenBank/DDBJ databases">
        <title>The complete genomes of actinobacterial strains from the NBC collection.</title>
        <authorList>
            <person name="Joergensen T.S."/>
            <person name="Alvarez Arevalo M."/>
            <person name="Sterndorff E.B."/>
            <person name="Faurdal D."/>
            <person name="Vuksanovic O."/>
            <person name="Mourched A.-S."/>
            <person name="Charusanti P."/>
            <person name="Shaw S."/>
            <person name="Blin K."/>
            <person name="Weber T."/>
        </authorList>
    </citation>
    <scope>NUCLEOTIDE SEQUENCE</scope>
    <source>
        <strain evidence="2">NBC_01482</strain>
    </source>
</reference>
<gene>
    <name evidence="2" type="ORF">OG563_22420</name>
</gene>
<proteinExistence type="predicted"/>
<feature type="region of interest" description="Disordered" evidence="1">
    <location>
        <begin position="1"/>
        <end position="23"/>
    </location>
</feature>